<accession>A0ABV2T138</accession>
<dbReference type="Gene3D" id="3.40.50.1820">
    <property type="entry name" value="alpha/beta hydrolase"/>
    <property type="match status" value="1"/>
</dbReference>
<evidence type="ECO:0000256" key="1">
    <source>
        <dbReference type="ARBA" id="ARBA00022487"/>
    </source>
</evidence>
<evidence type="ECO:0000313" key="5">
    <source>
        <dbReference type="EMBL" id="MET6996729.1"/>
    </source>
</evidence>
<organism evidence="5 6">
    <name type="scientific">Chitinophaga defluvii</name>
    <dbReference type="NCBI Taxonomy" id="3163343"/>
    <lineage>
        <taxon>Bacteria</taxon>
        <taxon>Pseudomonadati</taxon>
        <taxon>Bacteroidota</taxon>
        <taxon>Chitinophagia</taxon>
        <taxon>Chitinophagales</taxon>
        <taxon>Chitinophagaceae</taxon>
        <taxon>Chitinophaga</taxon>
    </lineage>
</organism>
<keyword evidence="2" id="KW-0732">Signal</keyword>
<evidence type="ECO:0000259" key="4">
    <source>
        <dbReference type="Pfam" id="PF22244"/>
    </source>
</evidence>
<proteinExistence type="predicted"/>
<dbReference type="RefSeq" id="WP_354659370.1">
    <property type="nucleotide sequence ID" value="NZ_JBEXAC010000001.1"/>
</dbReference>
<name>A0ABV2T138_9BACT</name>
<dbReference type="Pfam" id="PF22244">
    <property type="entry name" value="GCE_fung"/>
    <property type="match status" value="1"/>
</dbReference>
<feature type="domain" description="4-O-methyl-glucuronoyl methylesterase-like" evidence="4">
    <location>
        <begin position="205"/>
        <end position="360"/>
    </location>
</feature>
<comment type="caution">
    <text evidence="5">The sequence shown here is derived from an EMBL/GenBank/DDBJ whole genome shotgun (WGS) entry which is preliminary data.</text>
</comment>
<dbReference type="InterPro" id="IPR054579">
    <property type="entry name" value="GCE-like_dom"/>
</dbReference>
<dbReference type="InterPro" id="IPR029058">
    <property type="entry name" value="AB_hydrolase_fold"/>
</dbReference>
<keyword evidence="1" id="KW-0719">Serine esterase</keyword>
<keyword evidence="6" id="KW-1185">Reference proteome</keyword>
<evidence type="ECO:0000313" key="6">
    <source>
        <dbReference type="Proteomes" id="UP001549749"/>
    </source>
</evidence>
<gene>
    <name evidence="5" type="ORF">ABR189_05100</name>
</gene>
<reference evidence="5 6" key="1">
    <citation type="submission" date="2024-06" db="EMBL/GenBank/DDBJ databases">
        <title>Chitinophaga defluvii sp. nov., isolated from municipal sewage.</title>
        <authorList>
            <person name="Zhang L."/>
        </authorList>
    </citation>
    <scope>NUCLEOTIDE SEQUENCE [LARGE SCALE GENOMIC DNA]</scope>
    <source>
        <strain evidence="5 6">H8</strain>
    </source>
</reference>
<evidence type="ECO:0000256" key="2">
    <source>
        <dbReference type="ARBA" id="ARBA00022729"/>
    </source>
</evidence>
<dbReference type="EMBL" id="JBEXAC010000001">
    <property type="protein sequence ID" value="MET6996729.1"/>
    <property type="molecule type" value="Genomic_DNA"/>
</dbReference>
<dbReference type="Proteomes" id="UP001549749">
    <property type="component" value="Unassembled WGS sequence"/>
</dbReference>
<keyword evidence="3" id="KW-0378">Hydrolase</keyword>
<evidence type="ECO:0000256" key="3">
    <source>
        <dbReference type="ARBA" id="ARBA00022801"/>
    </source>
</evidence>
<sequence>MFCSCSVMTGFAQPPVNYDEAKVGVYQLPPLLITNSKTKVRSSSDWDHTRRKEVLQLFKENMYGQFPGPDAEMHVVMQKIDSSAIDGLAISKQVRIYLSKGENGPYIDLLLYIPANTTQPVPVFTSLNFQGNHNISMDENILISQHYLDFLKFKKADASPTRGVQERRWPVKALIEHGYGLATAYYGDLEQDHADGWETGIRTSLAHQLHIKPADWSAIGAWAWGLSRILDYLQTDKNVAATKVIVMGHSRLGKTALWAGANDPRFAAVISNNSGEGGAALTRRNYGETLSIITKAFPHWFISKYQSYQDDVNTLPMDQHMLLALAAPRPLYVASATNDKWADPYGEFLGAKNAEQVYALFNKKGLGTDQMPAPDMPVGNTIRYHIRTGDHDVLLFDWMQYIKFGDELVK</sequence>
<dbReference type="SUPFAM" id="SSF53474">
    <property type="entry name" value="alpha/beta-Hydrolases"/>
    <property type="match status" value="2"/>
</dbReference>
<protein>
    <recommendedName>
        <fullName evidence="4">4-O-methyl-glucuronoyl methylesterase-like domain-containing protein</fullName>
    </recommendedName>
</protein>